<proteinExistence type="predicted"/>
<name>A0ABW3CLD8_9ACTN</name>
<sequence>DHGHRALRLRFDEPQRLSPAVAELYRSWYRRRGIPDSRLFVSCFVLLEPWWTLRTGSAPYWTAFNTEPARQSLLGHLDETDPYDEIRLTLMSNGIAAPGQAQIPAWREVLARARTRGVFTGVDPRAYPRDFASFVRMHRDLSRVRPLHPMPEPMDLEYARDLLAGHPDVHLEET</sequence>
<dbReference type="EMBL" id="JBHTIR010003444">
    <property type="protein sequence ID" value="MFD0855218.1"/>
    <property type="molecule type" value="Genomic_DNA"/>
</dbReference>
<gene>
    <name evidence="1" type="ORF">ACFQ07_23465</name>
</gene>
<dbReference type="Proteomes" id="UP001597083">
    <property type="component" value="Unassembled WGS sequence"/>
</dbReference>
<evidence type="ECO:0000313" key="1">
    <source>
        <dbReference type="EMBL" id="MFD0855218.1"/>
    </source>
</evidence>
<comment type="caution">
    <text evidence="1">The sequence shown here is derived from an EMBL/GenBank/DDBJ whole genome shotgun (WGS) entry which is preliminary data.</text>
</comment>
<feature type="non-terminal residue" evidence="1">
    <location>
        <position position="1"/>
    </location>
</feature>
<reference evidence="2" key="1">
    <citation type="journal article" date="2019" name="Int. J. Syst. Evol. Microbiol.">
        <title>The Global Catalogue of Microorganisms (GCM) 10K type strain sequencing project: providing services to taxonomists for standard genome sequencing and annotation.</title>
        <authorList>
            <consortium name="The Broad Institute Genomics Platform"/>
            <consortium name="The Broad Institute Genome Sequencing Center for Infectious Disease"/>
            <person name="Wu L."/>
            <person name="Ma J."/>
        </authorList>
    </citation>
    <scope>NUCLEOTIDE SEQUENCE [LARGE SCALE GENOMIC DNA]</scope>
    <source>
        <strain evidence="2">JCM 31696</strain>
    </source>
</reference>
<evidence type="ECO:0000313" key="2">
    <source>
        <dbReference type="Proteomes" id="UP001597083"/>
    </source>
</evidence>
<organism evidence="1 2">
    <name type="scientific">Actinomadura adrarensis</name>
    <dbReference type="NCBI Taxonomy" id="1819600"/>
    <lineage>
        <taxon>Bacteria</taxon>
        <taxon>Bacillati</taxon>
        <taxon>Actinomycetota</taxon>
        <taxon>Actinomycetes</taxon>
        <taxon>Streptosporangiales</taxon>
        <taxon>Thermomonosporaceae</taxon>
        <taxon>Actinomadura</taxon>
    </lineage>
</organism>
<accession>A0ABW3CLD8</accession>
<keyword evidence="2" id="KW-1185">Reference proteome</keyword>
<protein>
    <submittedName>
        <fullName evidence="1">Uncharacterized protein</fullName>
    </submittedName>
</protein>